<dbReference type="Proteomes" id="UP000256774">
    <property type="component" value="Unassembled WGS sequence"/>
</dbReference>
<proteinExistence type="inferred from homology"/>
<dbReference type="PANTHER" id="PTHR34108">
    <property type="entry name" value="SEPTUM SITE-DETERMINING PROTEIN MINC"/>
    <property type="match status" value="1"/>
</dbReference>
<dbReference type="PANTHER" id="PTHR34108:SF1">
    <property type="entry name" value="SEPTUM SITE-DETERMINING PROTEIN MINC"/>
    <property type="match status" value="1"/>
</dbReference>
<dbReference type="InterPro" id="IPR016098">
    <property type="entry name" value="CAP/MinC_C"/>
</dbReference>
<evidence type="ECO:0000259" key="8">
    <source>
        <dbReference type="Pfam" id="PF05209"/>
    </source>
</evidence>
<dbReference type="GO" id="GO:0051302">
    <property type="term" value="P:regulation of cell division"/>
    <property type="evidence" value="ECO:0007669"/>
    <property type="project" value="InterPro"/>
</dbReference>
<evidence type="ECO:0000256" key="6">
    <source>
        <dbReference type="HAMAP-Rule" id="MF_00267"/>
    </source>
</evidence>
<accession>A0A3E0H8F0</accession>
<comment type="subunit">
    <text evidence="6">Interacts with MinD and FtsZ.</text>
</comment>
<dbReference type="GO" id="GO:0000902">
    <property type="term" value="P:cell morphogenesis"/>
    <property type="evidence" value="ECO:0007669"/>
    <property type="project" value="InterPro"/>
</dbReference>
<name>A0A3E0H8F0_9GAMM</name>
<sequence>MASSAVSDASAAFQLKGSSFTATVLELQSANLADIKTQLAARTLDAAAWLQQSPVILSVEKIADAHADWPAVVALCRAHGVSLVGMRAPKAMHAALASVGLPVLASLRPKAADKVYDADGHRVAVEAAPEPAPEATAREATQVITQPVRGGQQIYAAGDLIILAPVSAGAEVLADGHIHVYGPLRGRALAGVQGDTSAQVFCQSLEAELVSIAGRYRVADDLRTSAQWRRGARISLVEEMLNLYDL</sequence>
<feature type="domain" description="Septum formation inhibitor MinC C-terminal" evidence="7">
    <location>
        <begin position="143"/>
        <end position="241"/>
    </location>
</feature>
<dbReference type="HAMAP" id="MF_00267">
    <property type="entry name" value="MinC"/>
    <property type="match status" value="1"/>
</dbReference>
<dbReference type="AlphaFoldDB" id="A0A3E0H8F0"/>
<dbReference type="OrthoDB" id="9794530at2"/>
<dbReference type="GO" id="GO:1901891">
    <property type="term" value="P:regulation of cell septum assembly"/>
    <property type="evidence" value="ECO:0007669"/>
    <property type="project" value="InterPro"/>
</dbReference>
<dbReference type="SUPFAM" id="SSF63848">
    <property type="entry name" value="Cell-division inhibitor MinC, C-terminal domain"/>
    <property type="match status" value="1"/>
</dbReference>
<dbReference type="RefSeq" id="WP_116207000.1">
    <property type="nucleotide sequence ID" value="NZ_QUNR01000001.1"/>
</dbReference>
<protein>
    <recommendedName>
        <fullName evidence="6">Probable septum site-determining protein MinC</fullName>
    </recommendedName>
</protein>
<evidence type="ECO:0000256" key="3">
    <source>
        <dbReference type="ARBA" id="ARBA00023210"/>
    </source>
</evidence>
<dbReference type="InterPro" id="IPR007874">
    <property type="entry name" value="MinC_N"/>
</dbReference>
<evidence type="ECO:0000256" key="1">
    <source>
        <dbReference type="ARBA" id="ARBA00006291"/>
    </source>
</evidence>
<dbReference type="Gene3D" id="2.160.20.70">
    <property type="match status" value="1"/>
</dbReference>
<keyword evidence="2 6" id="KW-0132">Cell division</keyword>
<dbReference type="EMBL" id="QUNR01000001">
    <property type="protein sequence ID" value="REH39914.1"/>
    <property type="molecule type" value="Genomic_DNA"/>
</dbReference>
<comment type="similarity">
    <text evidence="1 6">Belongs to the MinC family.</text>
</comment>
<keyword evidence="10" id="KW-1185">Reference proteome</keyword>
<keyword evidence="3 6" id="KW-0717">Septation</keyword>
<dbReference type="InterPro" id="IPR036145">
    <property type="entry name" value="MinC_C_sf"/>
</dbReference>
<reference evidence="9 10" key="1">
    <citation type="submission" date="2018-08" db="EMBL/GenBank/DDBJ databases">
        <title>Genomic Encyclopedia of Type Strains, Phase IV (KMG-IV): sequencing the most valuable type-strain genomes for metagenomic binning, comparative biology and taxonomic classification.</title>
        <authorList>
            <person name="Goeker M."/>
        </authorList>
    </citation>
    <scope>NUCLEOTIDE SEQUENCE [LARGE SCALE GENOMIC DNA]</scope>
    <source>
        <strain evidence="9 10">DSM 26022</strain>
    </source>
</reference>
<keyword evidence="4 6" id="KW-0131">Cell cycle</keyword>
<dbReference type="GO" id="GO:0000917">
    <property type="term" value="P:division septum assembly"/>
    <property type="evidence" value="ECO:0007669"/>
    <property type="project" value="UniProtKB-KW"/>
</dbReference>
<evidence type="ECO:0000313" key="10">
    <source>
        <dbReference type="Proteomes" id="UP000256774"/>
    </source>
</evidence>
<dbReference type="Pfam" id="PF03775">
    <property type="entry name" value="MinC_C"/>
    <property type="match status" value="1"/>
</dbReference>
<evidence type="ECO:0000256" key="4">
    <source>
        <dbReference type="ARBA" id="ARBA00023306"/>
    </source>
</evidence>
<dbReference type="NCBIfam" id="TIGR01222">
    <property type="entry name" value="minC"/>
    <property type="match status" value="1"/>
</dbReference>
<gene>
    <name evidence="6" type="primary">minC</name>
    <name evidence="9" type="ORF">DFR26_0108</name>
</gene>
<dbReference type="InterPro" id="IPR013033">
    <property type="entry name" value="MinC"/>
</dbReference>
<evidence type="ECO:0000313" key="9">
    <source>
        <dbReference type="EMBL" id="REH39914.1"/>
    </source>
</evidence>
<evidence type="ECO:0000256" key="5">
    <source>
        <dbReference type="ARBA" id="ARBA00025606"/>
    </source>
</evidence>
<comment type="function">
    <text evidence="5 6">Cell division inhibitor that blocks the formation of polar Z ring septums. Rapidly oscillates between the poles of the cell to destabilize FtsZ filaments that have formed before they mature into polar Z rings. Prevents FtsZ polymerization.</text>
</comment>
<feature type="domain" description="Septum formation inhibitor MinC N-terminal" evidence="8">
    <location>
        <begin position="13"/>
        <end position="82"/>
    </location>
</feature>
<dbReference type="InterPro" id="IPR005526">
    <property type="entry name" value="Septum_form_inhib_MinC_C"/>
</dbReference>
<dbReference type="Pfam" id="PF05209">
    <property type="entry name" value="MinC_N"/>
    <property type="match status" value="1"/>
</dbReference>
<evidence type="ECO:0000259" key="7">
    <source>
        <dbReference type="Pfam" id="PF03775"/>
    </source>
</evidence>
<dbReference type="Gene3D" id="3.30.70.260">
    <property type="match status" value="1"/>
</dbReference>
<comment type="caution">
    <text evidence="9">The sequence shown here is derived from an EMBL/GenBank/DDBJ whole genome shotgun (WGS) entry which is preliminary data.</text>
</comment>
<organism evidence="9 10">
    <name type="scientific">Paraperlucidibaca baekdonensis</name>
    <dbReference type="NCBI Taxonomy" id="748120"/>
    <lineage>
        <taxon>Bacteria</taxon>
        <taxon>Pseudomonadati</taxon>
        <taxon>Pseudomonadota</taxon>
        <taxon>Gammaproteobacteria</taxon>
        <taxon>Moraxellales</taxon>
        <taxon>Moraxellaceae</taxon>
        <taxon>Paraperlucidibaca</taxon>
    </lineage>
</organism>
<evidence type="ECO:0000256" key="2">
    <source>
        <dbReference type="ARBA" id="ARBA00022618"/>
    </source>
</evidence>